<keyword evidence="3" id="KW-1185">Reference proteome</keyword>
<proteinExistence type="predicted"/>
<dbReference type="AlphaFoldDB" id="A0A0J7JGC5"/>
<dbReference type="Gene3D" id="3.30.450.20">
    <property type="entry name" value="PAS domain"/>
    <property type="match status" value="1"/>
</dbReference>
<dbReference type="InterPro" id="IPR000700">
    <property type="entry name" value="PAS-assoc_C"/>
</dbReference>
<dbReference type="STRING" id="1658765.Msub_13194"/>
<dbReference type="SUPFAM" id="SSF55785">
    <property type="entry name" value="PYP-like sensor domain (PAS domain)"/>
    <property type="match status" value="1"/>
</dbReference>
<organism evidence="2 3">
    <name type="scientific">Marinobacter subterrani</name>
    <dbReference type="NCBI Taxonomy" id="1658765"/>
    <lineage>
        <taxon>Bacteria</taxon>
        <taxon>Pseudomonadati</taxon>
        <taxon>Pseudomonadota</taxon>
        <taxon>Gammaproteobacteria</taxon>
        <taxon>Pseudomonadales</taxon>
        <taxon>Marinobacteraceae</taxon>
        <taxon>Marinobacter</taxon>
    </lineage>
</organism>
<evidence type="ECO:0000313" key="3">
    <source>
        <dbReference type="Proteomes" id="UP000036102"/>
    </source>
</evidence>
<dbReference type="InterPro" id="IPR035965">
    <property type="entry name" value="PAS-like_dom_sf"/>
</dbReference>
<comment type="caution">
    <text evidence="2">The sequence shown here is derived from an EMBL/GenBank/DDBJ whole genome shotgun (WGS) entry which is preliminary data.</text>
</comment>
<dbReference type="PROSITE" id="PS50113">
    <property type="entry name" value="PAC"/>
    <property type="match status" value="1"/>
</dbReference>
<dbReference type="EMBL" id="LFBU01000001">
    <property type="protein sequence ID" value="KMQ76979.1"/>
    <property type="molecule type" value="Genomic_DNA"/>
</dbReference>
<name>A0A0J7JGC5_9GAMM</name>
<dbReference type="Pfam" id="PF13596">
    <property type="entry name" value="PAS_10"/>
    <property type="match status" value="1"/>
</dbReference>
<dbReference type="Proteomes" id="UP000036102">
    <property type="component" value="Unassembled WGS sequence"/>
</dbReference>
<dbReference type="CDD" id="cd00130">
    <property type="entry name" value="PAS"/>
    <property type="match status" value="1"/>
</dbReference>
<dbReference type="RefSeq" id="WP_048496878.1">
    <property type="nucleotide sequence ID" value="NZ_LFBU01000001.1"/>
</dbReference>
<dbReference type="InterPro" id="IPR000014">
    <property type="entry name" value="PAS"/>
</dbReference>
<sequence>MQNVLNSIEIAVLFLDQNLNVRRYTERAAAIISLRESDIGRPLSDLTSSLRYPELQDDASRTLETLATSEKQITTSDDRWFSVRIIPYRRLDNVIDGVVITLVDITETKNLESALRHKPEA</sequence>
<reference evidence="2 3" key="1">
    <citation type="submission" date="2015-06" db="EMBL/GenBank/DDBJ databases">
        <title>Marinobacter subterrani, a genetically tractable neutrophilic iron-oxidizing strain isolated from the Soudan Iron Mine.</title>
        <authorList>
            <person name="Bonis B.M."/>
            <person name="Gralnick J.A."/>
        </authorList>
    </citation>
    <scope>NUCLEOTIDE SEQUENCE [LARGE SCALE GENOMIC DNA]</scope>
    <source>
        <strain evidence="2 3">JG233</strain>
    </source>
</reference>
<evidence type="ECO:0000259" key="1">
    <source>
        <dbReference type="PROSITE" id="PS50113"/>
    </source>
</evidence>
<feature type="domain" description="PAC" evidence="1">
    <location>
        <begin position="67"/>
        <end position="117"/>
    </location>
</feature>
<dbReference type="PATRIC" id="fig|1658765.3.peg.3224"/>
<dbReference type="NCBIfam" id="TIGR00229">
    <property type="entry name" value="sensory_box"/>
    <property type="match status" value="1"/>
</dbReference>
<accession>A0A0J7JGC5</accession>
<gene>
    <name evidence="2" type="ORF">Msub_13194</name>
</gene>
<evidence type="ECO:0000313" key="2">
    <source>
        <dbReference type="EMBL" id="KMQ76979.1"/>
    </source>
</evidence>
<protein>
    <submittedName>
        <fullName evidence="2">PAS domain S-box</fullName>
    </submittedName>
</protein>